<dbReference type="Proteomes" id="UP000310168">
    <property type="component" value="Unassembled WGS sequence"/>
</dbReference>
<accession>A0ABY2TMC6</accession>
<proteinExistence type="predicted"/>
<comment type="caution">
    <text evidence="1">The sequence shown here is derived from an EMBL/GenBank/DDBJ whole genome shotgun (WGS) entry which is preliminary data.</text>
</comment>
<evidence type="ECO:0008006" key="3">
    <source>
        <dbReference type="Google" id="ProtNLM"/>
    </source>
</evidence>
<feature type="non-terminal residue" evidence="1">
    <location>
        <position position="1"/>
    </location>
</feature>
<evidence type="ECO:0000313" key="1">
    <source>
        <dbReference type="EMBL" id="TKZ24749.1"/>
    </source>
</evidence>
<keyword evidence="2" id="KW-1185">Reference proteome</keyword>
<name>A0ABY2TMC6_9SPIR</name>
<evidence type="ECO:0000313" key="2">
    <source>
        <dbReference type="Proteomes" id="UP000310168"/>
    </source>
</evidence>
<organism evidence="1 2">
    <name type="scientific">Brachyspira catarrhinii</name>
    <dbReference type="NCBI Taxonomy" id="2528966"/>
    <lineage>
        <taxon>Bacteria</taxon>
        <taxon>Pseudomonadati</taxon>
        <taxon>Spirochaetota</taxon>
        <taxon>Spirochaetia</taxon>
        <taxon>Brachyspirales</taxon>
        <taxon>Brachyspiraceae</taxon>
        <taxon>Brachyspira</taxon>
    </lineage>
</organism>
<gene>
    <name evidence="1" type="ORF">EZH24_12620</name>
</gene>
<reference evidence="1 2" key="1">
    <citation type="journal article" date="2019" name="Anaerobe">
        <title>Brachyspira catarrhinii sp. nov., an anaerobic intestinal spirochaete isolated from vervet monkeys may have been misidentified as Brachyspira aalborgi in previous studies.</title>
        <authorList>
            <person name="Phillips N.D."/>
            <person name="La T."/>
            <person name="Hampson D.J."/>
        </authorList>
    </citation>
    <scope>NUCLEOTIDE SEQUENCE [LARGE SCALE GENOMIC DNA]</scope>
    <source>
        <strain evidence="1 2">Z12</strain>
    </source>
</reference>
<protein>
    <recommendedName>
        <fullName evidence="3">VWA domain-containing protein</fullName>
    </recommendedName>
</protein>
<sequence>FTVIESRLNQLYSSDIIDIDEQIEYRKYPNYKQQQSVALTDIDRYYKEVCNQCYNIVKIIIFFSDGNPDTRGNKVSAVFQIEDRENFQRKYCTDGFGVFDVQGYDKRDIIIISERGNILYERFICFFDIGSRILEMNIRTIDYKFENNSLNIDLELAKMNVKLTNYLYNQEYKIKHLDQVFTEDPT</sequence>
<dbReference type="EMBL" id="SJDU01000612">
    <property type="protein sequence ID" value="TKZ24749.1"/>
    <property type="molecule type" value="Genomic_DNA"/>
</dbReference>